<dbReference type="InterPro" id="IPR047021">
    <property type="entry name" value="REXO1/3/4-like"/>
</dbReference>
<dbReference type="Gene3D" id="3.30.420.10">
    <property type="entry name" value="Ribonuclease H-like superfamily/Ribonuclease H"/>
    <property type="match status" value="1"/>
</dbReference>
<dbReference type="FunFam" id="3.30.420.10:FF:000019">
    <property type="entry name" value="RNA exonuclease NEF-sp"/>
    <property type="match status" value="1"/>
</dbReference>
<name>A0AAE1HB77_9NEOP</name>
<dbReference type="InterPro" id="IPR034922">
    <property type="entry name" value="REX1-like_exo"/>
</dbReference>
<dbReference type="AlphaFoldDB" id="A0AAE1HB77"/>
<dbReference type="EMBL" id="JAHWGI010000710">
    <property type="protein sequence ID" value="KAK3917295.1"/>
    <property type="molecule type" value="Genomic_DNA"/>
</dbReference>
<feature type="region of interest" description="Disordered" evidence="7">
    <location>
        <begin position="28"/>
        <end position="78"/>
    </location>
</feature>
<evidence type="ECO:0000256" key="5">
    <source>
        <dbReference type="ARBA" id="ARBA00022839"/>
    </source>
</evidence>
<evidence type="ECO:0000313" key="9">
    <source>
        <dbReference type="EMBL" id="KAK3917295.1"/>
    </source>
</evidence>
<evidence type="ECO:0000256" key="6">
    <source>
        <dbReference type="ARBA" id="ARBA00023242"/>
    </source>
</evidence>
<dbReference type="PANTHER" id="PTHR12801:SF82">
    <property type="entry name" value="RNA EXONUCLEASE 5"/>
    <property type="match status" value="1"/>
</dbReference>
<feature type="compositionally biased region" description="Polar residues" evidence="7">
    <location>
        <begin position="251"/>
        <end position="266"/>
    </location>
</feature>
<dbReference type="Proteomes" id="UP001219518">
    <property type="component" value="Unassembled WGS sequence"/>
</dbReference>
<evidence type="ECO:0000256" key="1">
    <source>
        <dbReference type="ARBA" id="ARBA00004123"/>
    </source>
</evidence>
<dbReference type="InterPro" id="IPR036397">
    <property type="entry name" value="RNaseH_sf"/>
</dbReference>
<dbReference type="InterPro" id="IPR012337">
    <property type="entry name" value="RNaseH-like_sf"/>
</dbReference>
<keyword evidence="5 9" id="KW-0269">Exonuclease</keyword>
<evidence type="ECO:0000256" key="2">
    <source>
        <dbReference type="ARBA" id="ARBA00006357"/>
    </source>
</evidence>
<feature type="region of interest" description="Disordered" evidence="7">
    <location>
        <begin position="250"/>
        <end position="290"/>
    </location>
</feature>
<feature type="compositionally biased region" description="Basic and acidic residues" evidence="7">
    <location>
        <begin position="69"/>
        <end position="78"/>
    </location>
</feature>
<keyword evidence="10" id="KW-1185">Reference proteome</keyword>
<feature type="domain" description="Exonuclease" evidence="8">
    <location>
        <begin position="339"/>
        <end position="499"/>
    </location>
</feature>
<keyword evidence="4" id="KW-0378">Hydrolase</keyword>
<comment type="similarity">
    <text evidence="2">Belongs to the REXO1/REXO3 family.</text>
</comment>
<feature type="compositionally biased region" description="Basic and acidic residues" evidence="7">
    <location>
        <begin position="281"/>
        <end position="290"/>
    </location>
</feature>
<dbReference type="Pfam" id="PF00929">
    <property type="entry name" value="RNase_T"/>
    <property type="match status" value="1"/>
</dbReference>
<dbReference type="GO" id="GO:0005634">
    <property type="term" value="C:nucleus"/>
    <property type="evidence" value="ECO:0007669"/>
    <property type="project" value="UniProtKB-SubCell"/>
</dbReference>
<reference evidence="9" key="2">
    <citation type="journal article" date="2023" name="BMC Genomics">
        <title>Pest status, molecular evolution, and epigenetic factors derived from the genome assembly of Frankliniella fusca, a thysanopteran phytovirus vector.</title>
        <authorList>
            <person name="Catto M.A."/>
            <person name="Labadie P.E."/>
            <person name="Jacobson A.L."/>
            <person name="Kennedy G.G."/>
            <person name="Srinivasan R."/>
            <person name="Hunt B.G."/>
        </authorList>
    </citation>
    <scope>NUCLEOTIDE SEQUENCE</scope>
    <source>
        <strain evidence="9">PL_HMW_Pooled</strain>
    </source>
</reference>
<evidence type="ECO:0000313" key="10">
    <source>
        <dbReference type="Proteomes" id="UP001219518"/>
    </source>
</evidence>
<comment type="subcellular location">
    <subcellularLocation>
        <location evidence="1">Nucleus</location>
    </subcellularLocation>
</comment>
<organism evidence="9 10">
    <name type="scientific">Frankliniella fusca</name>
    <dbReference type="NCBI Taxonomy" id="407009"/>
    <lineage>
        <taxon>Eukaryota</taxon>
        <taxon>Metazoa</taxon>
        <taxon>Ecdysozoa</taxon>
        <taxon>Arthropoda</taxon>
        <taxon>Hexapoda</taxon>
        <taxon>Insecta</taxon>
        <taxon>Pterygota</taxon>
        <taxon>Neoptera</taxon>
        <taxon>Paraneoptera</taxon>
        <taxon>Thysanoptera</taxon>
        <taxon>Terebrantia</taxon>
        <taxon>Thripoidea</taxon>
        <taxon>Thripidae</taxon>
        <taxon>Frankliniella</taxon>
    </lineage>
</organism>
<evidence type="ECO:0000256" key="4">
    <source>
        <dbReference type="ARBA" id="ARBA00022801"/>
    </source>
</evidence>
<dbReference type="PANTHER" id="PTHR12801">
    <property type="entry name" value="RNA EXONUCLEASE REXO1 / RECO3 FAMILY MEMBER-RELATED"/>
    <property type="match status" value="1"/>
</dbReference>
<keyword evidence="6" id="KW-0539">Nucleus</keyword>
<protein>
    <submittedName>
        <fullName evidence="9">RNA exonuclease 5</fullName>
    </submittedName>
</protein>
<accession>A0AAE1HB77</accession>
<keyword evidence="3" id="KW-0540">Nuclease</keyword>
<dbReference type="SUPFAM" id="SSF53098">
    <property type="entry name" value="Ribonuclease H-like"/>
    <property type="match status" value="1"/>
</dbReference>
<comment type="caution">
    <text evidence="9">The sequence shown here is derived from an EMBL/GenBank/DDBJ whole genome shotgun (WGS) entry which is preliminary data.</text>
</comment>
<evidence type="ECO:0000256" key="3">
    <source>
        <dbReference type="ARBA" id="ARBA00022722"/>
    </source>
</evidence>
<evidence type="ECO:0000259" key="8">
    <source>
        <dbReference type="SMART" id="SM00479"/>
    </source>
</evidence>
<feature type="compositionally biased region" description="Basic and acidic residues" evidence="7">
    <location>
        <begin position="47"/>
        <end position="56"/>
    </location>
</feature>
<dbReference type="GO" id="GO:0003676">
    <property type="term" value="F:nucleic acid binding"/>
    <property type="evidence" value="ECO:0007669"/>
    <property type="project" value="InterPro"/>
</dbReference>
<reference evidence="9" key="1">
    <citation type="submission" date="2021-07" db="EMBL/GenBank/DDBJ databases">
        <authorList>
            <person name="Catto M.A."/>
            <person name="Jacobson A."/>
            <person name="Kennedy G."/>
            <person name="Labadie P."/>
            <person name="Hunt B.G."/>
            <person name="Srinivasan R."/>
        </authorList>
    </citation>
    <scope>NUCLEOTIDE SEQUENCE</scope>
    <source>
        <strain evidence="9">PL_HMW_Pooled</strain>
        <tissue evidence="9">Head</tissue>
    </source>
</reference>
<dbReference type="InterPro" id="IPR013520">
    <property type="entry name" value="Ribonucl_H"/>
</dbReference>
<proteinExistence type="inferred from homology"/>
<sequence length="693" mass="77697">MSEMSIKEKRRENKRRKVAALLEICDLNEKDRQAMTQLRPEISSDGPEPKKAKIDDGTSNTSDDPSDQGDTKPKYSEKELEELRKLLKQRNNEKKKTPLLYLKEPTGYQAELDVPPTDRVPMFFSDIQHLVLFATLAQNSPFFPRWCNLEKCGHLSAVQILFIEGAGISDYLQCEDKLPSLSKSKFPIHLEVVMPSAYGGNLIEEFCAIPLSRNQGNNIIRAYGSLEKAVNSSCEVFKILRAFFPVDEKSGSLSQKNDVKNQNQGSSDDKLTPENPPPPKPKPEQLPKTDKFPRTHLLLSAWQMIEEGFPIPLNAALKEKYKDFVPTKPVYKEVNNFSPMYAVDCEMCTTTIGKSECTRVSIVNEKLETVIDTLVLPHNKITNYLTRYSGITAAMMKNVTTRLEDVQKFIQETLEPDAILVGQSLNNDLVALKMMHPYCIDTSVIFNLTGDRYRKSKLKYLSEHFLKESIQTGRQGHCSIEDSSASLKLVQLKLSKSLEFGDQVLAASGLHKIRKESSEIKEKVDLSGYATSLFSYATRMGKHASILAAPEILEKYMDYLNPRIASYEQLNKDGSCETITKEETSDTGHVTCVISSTNQSVVEGATAKVYENFLTVGHIKLTEAASDALALGRGEAVEELNNMISHMHDTALMNSLSLVVMCGREKSSNGICFINLRKKVFERVQYKPGASVQ</sequence>
<dbReference type="SMART" id="SM00479">
    <property type="entry name" value="EXOIII"/>
    <property type="match status" value="1"/>
</dbReference>
<dbReference type="CDD" id="cd06145">
    <property type="entry name" value="REX1_like"/>
    <property type="match status" value="1"/>
</dbReference>
<dbReference type="GO" id="GO:0004527">
    <property type="term" value="F:exonuclease activity"/>
    <property type="evidence" value="ECO:0007669"/>
    <property type="project" value="UniProtKB-KW"/>
</dbReference>
<gene>
    <name evidence="9" type="ORF">KUF71_026140</name>
</gene>
<evidence type="ECO:0000256" key="7">
    <source>
        <dbReference type="SAM" id="MobiDB-lite"/>
    </source>
</evidence>